<dbReference type="OrthoDB" id="1299766at2"/>
<proteinExistence type="predicted"/>
<sequence>MKKLLRALSIAASLLAITGCDNIGSIGVKPERQYQEYKYEIPDSSLAIKVGVNLDEVEKVIESKFSSPISGEEKGEFSETYTLKTNDPLYHPREWIKTKDPLYNPNKWIEKCVSYNAGFIKDKRCVKTKNPLYHPRKWIKTKDPLYHPSKWIYSSAKVDIGYKAKYEVGLARKIEFEGIAGNKLKITVPITAKGKAGFRGDIAKIGLLDNKNFDVDVNVEFLVGLNFNREWCPVLSVDTYIDWEKGPRIEIVGNTWLDFNVAAQIANLGLQPMVTKAIEGAIDCATIKNEIDKLSVPSNARISTEHGDYSFGIQPIDIFSPNIFFSDKNLEMSIGAKLKMGVEFGYTPKTIGIPQLTPSSGIENIIDINLPFVIPYKELHTILDAKKGTIESELNALIKTQDEISDAEVSLKGIEIYPNKEKIVIGIDFKLEVGSFFKPSGTIYLTALPVISENHVFSLEKVKINGKLENPAYAAVVNLIKQHLEASIEEKMKFKLGPRIEELKLKVLAKVQEELKAVNGVEVKIVDPKIRLSDEIVNVEGNMVKNISLLTGVDVIVKPLALVD</sequence>
<dbReference type="RefSeq" id="WP_124927826.1">
    <property type="nucleotide sequence ID" value="NZ_BMOH01000003.1"/>
</dbReference>
<name>A0A3P1SK40_9GAMM</name>
<dbReference type="InterPro" id="IPR025515">
    <property type="entry name" value="DUF4403"/>
</dbReference>
<gene>
    <name evidence="1" type="ORF">EHS89_19395</name>
</gene>
<dbReference type="PROSITE" id="PS51257">
    <property type="entry name" value="PROKAR_LIPOPROTEIN"/>
    <property type="match status" value="1"/>
</dbReference>
<keyword evidence="2" id="KW-1185">Reference proteome</keyword>
<organism evidence="1 2">
    <name type="scientific">Amphritea balenae</name>
    <dbReference type="NCBI Taxonomy" id="452629"/>
    <lineage>
        <taxon>Bacteria</taxon>
        <taxon>Pseudomonadati</taxon>
        <taxon>Pseudomonadota</taxon>
        <taxon>Gammaproteobacteria</taxon>
        <taxon>Oceanospirillales</taxon>
        <taxon>Oceanospirillaceae</taxon>
        <taxon>Amphritea</taxon>
    </lineage>
</organism>
<dbReference type="AlphaFoldDB" id="A0A3P1SK40"/>
<comment type="caution">
    <text evidence="1">The sequence shown here is derived from an EMBL/GenBank/DDBJ whole genome shotgun (WGS) entry which is preliminary data.</text>
</comment>
<evidence type="ECO:0000313" key="1">
    <source>
        <dbReference type="EMBL" id="RRC97115.1"/>
    </source>
</evidence>
<protein>
    <submittedName>
        <fullName evidence="1">DUF4403 family protein</fullName>
    </submittedName>
</protein>
<reference evidence="1 2" key="1">
    <citation type="submission" date="2018-11" db="EMBL/GenBank/DDBJ databases">
        <title>The draft genome sequence of Amphritea balenae JAMM 1525T.</title>
        <authorList>
            <person name="Fang Z."/>
            <person name="Zhang Y."/>
            <person name="Han X."/>
        </authorList>
    </citation>
    <scope>NUCLEOTIDE SEQUENCE [LARGE SCALE GENOMIC DNA]</scope>
    <source>
        <strain evidence="1 2">JAMM 1525</strain>
    </source>
</reference>
<dbReference type="Proteomes" id="UP000267535">
    <property type="component" value="Unassembled WGS sequence"/>
</dbReference>
<evidence type="ECO:0000313" key="2">
    <source>
        <dbReference type="Proteomes" id="UP000267535"/>
    </source>
</evidence>
<dbReference type="EMBL" id="RQXV01000014">
    <property type="protein sequence ID" value="RRC97115.1"/>
    <property type="molecule type" value="Genomic_DNA"/>
</dbReference>
<accession>A0A3P1SK40</accession>
<dbReference type="Pfam" id="PF14356">
    <property type="entry name" value="DUF4403"/>
    <property type="match status" value="1"/>
</dbReference>